<keyword evidence="4" id="KW-1185">Reference proteome</keyword>
<feature type="compositionally biased region" description="Polar residues" evidence="2">
    <location>
        <begin position="192"/>
        <end position="202"/>
    </location>
</feature>
<dbReference type="RefSeq" id="XP_012189014.1">
    <property type="nucleotide sequence ID" value="XM_012333624.1"/>
</dbReference>
<reference evidence="4" key="1">
    <citation type="journal article" date="2013" name="Genome Announc.">
        <title>Draft genome sequence of the basidiomycetous yeast-like fungus Pseudozyma hubeiensis SY62, which produces an abundant amount of the biosurfactant mannosylerythritol lipids.</title>
        <authorList>
            <person name="Konishi M."/>
            <person name="Hatada Y."/>
            <person name="Horiuchi J."/>
        </authorList>
    </citation>
    <scope>NUCLEOTIDE SEQUENCE [LARGE SCALE GENOMIC DNA]</scope>
    <source>
        <strain evidence="4">SY62</strain>
    </source>
</reference>
<dbReference type="HOGENOM" id="CLU_039339_0_0_1"/>
<sequence>MTSDTPNSLSPTFQWSPTYLTQLQHIADTDEFLHEDVSHHQRNLSSSSSSAAGASSSPVAATPAAAVPQSGAYDWPVLKDAIKYRIRTCLEESFGEERKMTLHPATKLMPYVGEGDDTIDLEVVWERADHGFLCEKREQEKKGEAEGADDNSQTTEGGAEDATSVAAIAVEAEGGAGAASVVSAERDENAAAPQTNGSSISTAAAVGNGASPSSPKADPAYSYRQTGANSDPSYSHPPFVHRADVINFYPSKRSLPSTTSIPPLSPDTIDTQTSILYSMLDDFDTQPPFTIQRLCELIVSPTAHYSSAHKWIAAIKRCLSVTATRDAFPISPVQAPVGIMTNGTHQEGAAGGVEVSELEMDRMDGLPARRERSSSVASSGVSEPLFSPIPFIVRDENGQLTGEDRGGGDEGMNVTAGVEGALMEQIPDLELGGADRTQIGDRLPKEVVDIAPTAATTEQPDQKAATEEDVDQAMDESSDEPMQEDVPASATTAAAPTAAPSANTSAAAAADAVAAVEAASSASAAPTEPLGVPHGQVDEIDNPSLTVNPLTSTTTATADTSAPASNAESTTIKSNERSKADDDDVEDDTPRSTKRRKSVASIHDDVARD</sequence>
<dbReference type="eggNOG" id="ENOG502SBSZ">
    <property type="taxonomic scope" value="Eukaryota"/>
</dbReference>
<dbReference type="Pfam" id="PF09184">
    <property type="entry name" value="PPP4R2"/>
    <property type="match status" value="1"/>
</dbReference>
<evidence type="ECO:0000256" key="1">
    <source>
        <dbReference type="ARBA" id="ARBA00009207"/>
    </source>
</evidence>
<name>R9P2J2_PSEHS</name>
<feature type="compositionally biased region" description="Low complexity" evidence="2">
    <location>
        <begin position="487"/>
        <end position="529"/>
    </location>
</feature>
<feature type="region of interest" description="Disordered" evidence="2">
    <location>
        <begin position="453"/>
        <end position="609"/>
    </location>
</feature>
<feature type="compositionally biased region" description="Acidic residues" evidence="2">
    <location>
        <begin position="467"/>
        <end position="483"/>
    </location>
</feature>
<evidence type="ECO:0000256" key="2">
    <source>
        <dbReference type="SAM" id="MobiDB-lite"/>
    </source>
</evidence>
<dbReference type="PANTHER" id="PTHR16487">
    <property type="entry name" value="PPP4R2-RELATED PROTEIN"/>
    <property type="match status" value="1"/>
</dbReference>
<feature type="region of interest" description="Disordered" evidence="2">
    <location>
        <begin position="179"/>
        <end position="236"/>
    </location>
</feature>
<feature type="compositionally biased region" description="Low complexity" evidence="2">
    <location>
        <begin position="45"/>
        <end position="56"/>
    </location>
</feature>
<dbReference type="STRING" id="1305764.R9P2J2"/>
<gene>
    <name evidence="3" type="ORF">PHSY_003003</name>
</gene>
<dbReference type="GO" id="GO:0005737">
    <property type="term" value="C:cytoplasm"/>
    <property type="evidence" value="ECO:0007669"/>
    <property type="project" value="TreeGrafter"/>
</dbReference>
<dbReference type="Proteomes" id="UP000014071">
    <property type="component" value="Unassembled WGS sequence"/>
</dbReference>
<dbReference type="InterPro" id="IPR015267">
    <property type="entry name" value="PPP4R2"/>
</dbReference>
<evidence type="ECO:0000313" key="4">
    <source>
        <dbReference type="Proteomes" id="UP000014071"/>
    </source>
</evidence>
<feature type="region of interest" description="Disordered" evidence="2">
    <location>
        <begin position="37"/>
        <end position="56"/>
    </location>
</feature>
<dbReference type="AlphaFoldDB" id="R9P2J2"/>
<organism evidence="3 4">
    <name type="scientific">Pseudozyma hubeiensis (strain SY62)</name>
    <name type="common">Yeast</name>
    <dbReference type="NCBI Taxonomy" id="1305764"/>
    <lineage>
        <taxon>Eukaryota</taxon>
        <taxon>Fungi</taxon>
        <taxon>Dikarya</taxon>
        <taxon>Basidiomycota</taxon>
        <taxon>Ustilaginomycotina</taxon>
        <taxon>Ustilaginomycetes</taxon>
        <taxon>Ustilaginales</taxon>
        <taxon>Ustilaginaceae</taxon>
        <taxon>Pseudozyma</taxon>
    </lineage>
</organism>
<feature type="compositionally biased region" description="Low complexity" evidence="2">
    <location>
        <begin position="544"/>
        <end position="567"/>
    </location>
</feature>
<protein>
    <submittedName>
        <fullName evidence="3">Uncharacterized protein</fullName>
    </submittedName>
</protein>
<dbReference type="GO" id="GO:0005634">
    <property type="term" value="C:nucleus"/>
    <property type="evidence" value="ECO:0007669"/>
    <property type="project" value="TreeGrafter"/>
</dbReference>
<dbReference type="PANTHER" id="PTHR16487:SF0">
    <property type="entry name" value="PROTEIN PHOSPHATASE 4 REGULATORY SUBUNIT 2-RELATED"/>
    <property type="match status" value="1"/>
</dbReference>
<comment type="similarity">
    <text evidence="1">Belongs to the PPP4R2 family.</text>
</comment>
<dbReference type="GO" id="GO:0019888">
    <property type="term" value="F:protein phosphatase regulator activity"/>
    <property type="evidence" value="ECO:0007669"/>
    <property type="project" value="InterPro"/>
</dbReference>
<evidence type="ECO:0000313" key="3">
    <source>
        <dbReference type="EMBL" id="GAC95427.1"/>
    </source>
</evidence>
<dbReference type="GO" id="GO:0030289">
    <property type="term" value="C:protein phosphatase 4 complex"/>
    <property type="evidence" value="ECO:0007669"/>
    <property type="project" value="InterPro"/>
</dbReference>
<dbReference type="GeneID" id="24108293"/>
<feature type="compositionally biased region" description="Polar residues" evidence="2">
    <location>
        <begin position="223"/>
        <end position="233"/>
    </location>
</feature>
<dbReference type="EMBL" id="DF238795">
    <property type="protein sequence ID" value="GAC95427.1"/>
    <property type="molecule type" value="Genomic_DNA"/>
</dbReference>
<feature type="compositionally biased region" description="Basic and acidic residues" evidence="2">
    <location>
        <begin position="136"/>
        <end position="145"/>
    </location>
</feature>
<proteinExistence type="inferred from homology"/>
<accession>R9P2J2</accession>
<dbReference type="OrthoDB" id="341898at2759"/>
<feature type="region of interest" description="Disordered" evidence="2">
    <location>
        <begin position="136"/>
        <end position="161"/>
    </location>
</feature>